<dbReference type="SUPFAM" id="SSF53474">
    <property type="entry name" value="alpha/beta-Hydrolases"/>
    <property type="match status" value="1"/>
</dbReference>
<protein>
    <recommendedName>
        <fullName evidence="1">Dienelactone hydrolase domain-containing protein</fullName>
    </recommendedName>
</protein>
<evidence type="ECO:0000313" key="3">
    <source>
        <dbReference type="Proteomes" id="UP001274830"/>
    </source>
</evidence>
<dbReference type="AlphaFoldDB" id="A0AAE0WJ58"/>
<reference evidence="2" key="1">
    <citation type="submission" date="2023-07" db="EMBL/GenBank/DDBJ databases">
        <title>Black Yeasts Isolated from many extreme environments.</title>
        <authorList>
            <person name="Coleine C."/>
            <person name="Stajich J.E."/>
            <person name="Selbmann L."/>
        </authorList>
    </citation>
    <scope>NUCLEOTIDE SEQUENCE</scope>
    <source>
        <strain evidence="2">CCFEE 5485</strain>
    </source>
</reference>
<keyword evidence="3" id="KW-1185">Reference proteome</keyword>
<dbReference type="Pfam" id="PF01738">
    <property type="entry name" value="DLH"/>
    <property type="match status" value="1"/>
</dbReference>
<accession>A0AAE0WJ58</accession>
<feature type="domain" description="Dienelactone hydrolase" evidence="1">
    <location>
        <begin position="128"/>
        <end position="281"/>
    </location>
</feature>
<dbReference type="PANTHER" id="PTHR17630:SF105">
    <property type="entry name" value="DIENELACTONE HYDROLASE FAMILY PROTEIN (AFU_ORTHOLOGUE AFUA_4G08790)"/>
    <property type="match status" value="1"/>
</dbReference>
<organism evidence="2 3">
    <name type="scientific">Recurvomyces mirabilis</name>
    <dbReference type="NCBI Taxonomy" id="574656"/>
    <lineage>
        <taxon>Eukaryota</taxon>
        <taxon>Fungi</taxon>
        <taxon>Dikarya</taxon>
        <taxon>Ascomycota</taxon>
        <taxon>Pezizomycotina</taxon>
        <taxon>Dothideomycetes</taxon>
        <taxon>Dothideomycetidae</taxon>
        <taxon>Mycosphaerellales</taxon>
        <taxon>Teratosphaeriaceae</taxon>
        <taxon>Recurvomyces</taxon>
    </lineage>
</organism>
<dbReference type="EMBL" id="JAUTXT010000033">
    <property type="protein sequence ID" value="KAK3672424.1"/>
    <property type="molecule type" value="Genomic_DNA"/>
</dbReference>
<dbReference type="PANTHER" id="PTHR17630">
    <property type="entry name" value="DIENELACTONE HYDROLASE"/>
    <property type="match status" value="1"/>
</dbReference>
<dbReference type="GO" id="GO:0016787">
    <property type="term" value="F:hydrolase activity"/>
    <property type="evidence" value="ECO:0007669"/>
    <property type="project" value="InterPro"/>
</dbReference>
<gene>
    <name evidence="2" type="ORF">LTR78_007731</name>
</gene>
<dbReference type="InterPro" id="IPR029058">
    <property type="entry name" value="AB_hydrolase_fold"/>
</dbReference>
<evidence type="ECO:0000313" key="2">
    <source>
        <dbReference type="EMBL" id="KAK3672424.1"/>
    </source>
</evidence>
<comment type="caution">
    <text evidence="2">The sequence shown here is derived from an EMBL/GenBank/DDBJ whole genome shotgun (WGS) entry which is preliminary data.</text>
</comment>
<dbReference type="InterPro" id="IPR002925">
    <property type="entry name" value="Dienelactn_hydro"/>
</dbReference>
<name>A0AAE0WJ58_9PEZI</name>
<evidence type="ECO:0000259" key="1">
    <source>
        <dbReference type="Pfam" id="PF01738"/>
    </source>
</evidence>
<dbReference type="Proteomes" id="UP001274830">
    <property type="component" value="Unassembled WGS sequence"/>
</dbReference>
<dbReference type="Gene3D" id="3.40.50.1820">
    <property type="entry name" value="alpha/beta hydrolase"/>
    <property type="match status" value="1"/>
</dbReference>
<proteinExistence type="predicted"/>
<sequence>MAGLRQCCATGSLHSGEATGRFATVHGLETYIADAPNGGANNGIIVIIPDAFGLALPNNKLLADAYAKRTGCQVFLPDFMGGFIVPHEVMISFKAMSAPGLLNNLYKVGHFVYLLRWLPFILFYLSESKCKPRIIAFFKALKENEAKDKPVGTAGFCWGGKYVTELCWDQVKSKNGKRLVDSGFTAHPSNMKYPGDFEMIVLPYSCAAAEHDQMMSPEQAKQTKDILSAKTAKTKDSGVEHEFEMYDGAHHGFAVRADEDEKVEAEQGKKAEDQAVNWFKHWFAKPPPDVSA</sequence>